<organism evidence="6 7">
    <name type="scientific">Paenibacillus thiaminolyticus</name>
    <name type="common">Bacillus thiaminolyticus</name>
    <dbReference type="NCBI Taxonomy" id="49283"/>
    <lineage>
        <taxon>Bacteria</taxon>
        <taxon>Bacillati</taxon>
        <taxon>Bacillota</taxon>
        <taxon>Bacilli</taxon>
        <taxon>Bacillales</taxon>
        <taxon>Paenibacillaceae</taxon>
        <taxon>Paenibacillus</taxon>
    </lineage>
</organism>
<dbReference type="PROSITE" id="PS51372">
    <property type="entry name" value="PRD_2"/>
    <property type="match status" value="1"/>
</dbReference>
<dbReference type="AlphaFoldDB" id="A0AAP9DV93"/>
<evidence type="ECO:0000256" key="2">
    <source>
        <dbReference type="ARBA" id="ARBA00023015"/>
    </source>
</evidence>
<reference evidence="6 7" key="1">
    <citation type="submission" date="2019-07" db="EMBL/GenBank/DDBJ databases">
        <title>Paenibacillus thiaminolyticus NRRL B-4156.</title>
        <authorList>
            <person name="Hehnly C."/>
            <person name="Zhang L."/>
        </authorList>
    </citation>
    <scope>NUCLEOTIDE SEQUENCE [LARGE SCALE GENOMIC DNA]</scope>
    <source>
        <strain evidence="6 7">NRRL B-4156</strain>
    </source>
</reference>
<dbReference type="GO" id="GO:0006355">
    <property type="term" value="P:regulation of DNA-templated transcription"/>
    <property type="evidence" value="ECO:0007669"/>
    <property type="project" value="InterPro"/>
</dbReference>
<dbReference type="PANTHER" id="PTHR30185:SF18">
    <property type="entry name" value="TRANSCRIPTIONAL REGULATOR MTLR"/>
    <property type="match status" value="1"/>
</dbReference>
<evidence type="ECO:0000256" key="4">
    <source>
        <dbReference type="ARBA" id="ARBA00023163"/>
    </source>
</evidence>
<feature type="domain" description="PRD" evidence="5">
    <location>
        <begin position="305"/>
        <end position="412"/>
    </location>
</feature>
<keyword evidence="3" id="KW-0010">Activator</keyword>
<dbReference type="InterPro" id="IPR036634">
    <property type="entry name" value="PRD_sf"/>
</dbReference>
<evidence type="ECO:0000313" key="7">
    <source>
        <dbReference type="Proteomes" id="UP000315377"/>
    </source>
</evidence>
<dbReference type="InterPro" id="IPR013199">
    <property type="entry name" value="HTH_Mga_DNA-bd_dom"/>
</dbReference>
<dbReference type="SUPFAM" id="SSF63520">
    <property type="entry name" value="PTS-regulatory domain, PRD"/>
    <property type="match status" value="1"/>
</dbReference>
<keyword evidence="2" id="KW-0805">Transcription regulation</keyword>
<evidence type="ECO:0000256" key="1">
    <source>
        <dbReference type="ARBA" id="ARBA00022737"/>
    </source>
</evidence>
<gene>
    <name evidence="6" type="ORF">FLT43_13330</name>
</gene>
<keyword evidence="1" id="KW-0677">Repeat</keyword>
<accession>A0AAP9DV93</accession>
<proteinExistence type="predicted"/>
<protein>
    <submittedName>
        <fullName evidence="6">HTH domain-containing protein</fullName>
    </submittedName>
</protein>
<dbReference type="Pfam" id="PF08280">
    <property type="entry name" value="HTH_Mga"/>
    <property type="match status" value="1"/>
</dbReference>
<dbReference type="InterPro" id="IPR007737">
    <property type="entry name" value="Mga_HTH"/>
</dbReference>
<dbReference type="Proteomes" id="UP000315377">
    <property type="component" value="Chromosome"/>
</dbReference>
<dbReference type="Pfam" id="PF05043">
    <property type="entry name" value="Mga"/>
    <property type="match status" value="1"/>
</dbReference>
<dbReference type="SUPFAM" id="SSF46785">
    <property type="entry name" value="Winged helix' DNA-binding domain"/>
    <property type="match status" value="1"/>
</dbReference>
<evidence type="ECO:0000313" key="6">
    <source>
        <dbReference type="EMBL" id="QDM44359.1"/>
    </source>
</evidence>
<dbReference type="InterPro" id="IPR050661">
    <property type="entry name" value="BglG_antiterminators"/>
</dbReference>
<dbReference type="EMBL" id="CP041405">
    <property type="protein sequence ID" value="QDM44359.1"/>
    <property type="molecule type" value="Genomic_DNA"/>
</dbReference>
<keyword evidence="4" id="KW-0804">Transcription</keyword>
<evidence type="ECO:0000256" key="3">
    <source>
        <dbReference type="ARBA" id="ARBA00023159"/>
    </source>
</evidence>
<dbReference type="Gene3D" id="1.10.10.10">
    <property type="entry name" value="Winged helix-like DNA-binding domain superfamily/Winged helix DNA-binding domain"/>
    <property type="match status" value="1"/>
</dbReference>
<dbReference type="InterPro" id="IPR036388">
    <property type="entry name" value="WH-like_DNA-bd_sf"/>
</dbReference>
<dbReference type="InterPro" id="IPR011608">
    <property type="entry name" value="PRD"/>
</dbReference>
<sequence length="504" mass="59277">MEAAMYEFIFWVERGTYCDMNLQGDLKSRGARSMKTPNRLIKLCQYLVDHAEWVTTQELAVKMDCSAKTVRKDLELLKSLLPENWFIISQRGKGVCLQRPDNSSDVYLEHMINQTDKMQNLMSFLIQNDSGCSLVEVSRALFYSVSTVSKLLKLVRKELKKYYLRLDMKPLKINGDEFHLRQFYYDYYVRKNRTDWIQTQSLDSMYSFMKRIENEGEFSFSDNTYIQLPIMLSVWQSRMAKKKYITEFVYPDLLAELGETIDWLLPLIEGYLESLHITYPPHELYYGAALILGASRITHNHSRRIIVDHQWDTVAKSIRYIEEQTRLPFSQDHILVQQIHEYCLSARVRWVTRVHSYVNLHKEVIKSRKPVLYHSIQEAVQLYSKYADSIREDDIADFTMYFVASRKGHHLQLKEKTILLYMSDPGVMRYAMLKLLDHLQGQIKIVTTNQAQEMAHLVAHQYVDVIVTTYKHNEALLTNEVPVIQVSPLLSNYEINMIKDTLQL</sequence>
<evidence type="ECO:0000259" key="5">
    <source>
        <dbReference type="PROSITE" id="PS51372"/>
    </source>
</evidence>
<dbReference type="InterPro" id="IPR036390">
    <property type="entry name" value="WH_DNA-bd_sf"/>
</dbReference>
<dbReference type="PANTHER" id="PTHR30185">
    <property type="entry name" value="CRYPTIC BETA-GLUCOSIDE BGL OPERON ANTITERMINATOR"/>
    <property type="match status" value="1"/>
</dbReference>
<name>A0AAP9DV93_PANTH</name>